<dbReference type="GO" id="GO:0005829">
    <property type="term" value="C:cytosol"/>
    <property type="evidence" value="ECO:0007669"/>
    <property type="project" value="TreeGrafter"/>
</dbReference>
<dbReference type="FunFam" id="3.40.1190.20:FF:000003">
    <property type="entry name" value="Phosphomethylpyrimidine kinase ThiD"/>
    <property type="match status" value="1"/>
</dbReference>
<dbReference type="Proteomes" id="UP000230709">
    <property type="component" value="Chromosome"/>
</dbReference>
<dbReference type="NCBIfam" id="TIGR00097">
    <property type="entry name" value="HMP-P_kinase"/>
    <property type="match status" value="1"/>
</dbReference>
<keyword evidence="6" id="KW-0067">ATP-binding</keyword>
<dbReference type="Pfam" id="PF08543">
    <property type="entry name" value="Phos_pyr_kin"/>
    <property type="match status" value="1"/>
</dbReference>
<feature type="domain" description="Pyridoxamine kinase/Phosphomethylpyrimidine kinase" evidence="7">
    <location>
        <begin position="15"/>
        <end position="260"/>
    </location>
</feature>
<dbReference type="GO" id="GO:0008972">
    <property type="term" value="F:phosphomethylpyrimidine kinase activity"/>
    <property type="evidence" value="ECO:0007669"/>
    <property type="project" value="InterPro"/>
</dbReference>
<dbReference type="InterPro" id="IPR029056">
    <property type="entry name" value="Ribokinase-like"/>
</dbReference>
<accession>A0A2D2D1H5</accession>
<dbReference type="GO" id="GO:0005524">
    <property type="term" value="F:ATP binding"/>
    <property type="evidence" value="ECO:0007669"/>
    <property type="project" value="UniProtKB-KW"/>
</dbReference>
<proteinExistence type="predicted"/>
<dbReference type="CDD" id="cd01169">
    <property type="entry name" value="HMPP_kinase"/>
    <property type="match status" value="1"/>
</dbReference>
<dbReference type="PANTHER" id="PTHR20858">
    <property type="entry name" value="PHOSPHOMETHYLPYRIMIDINE KINASE"/>
    <property type="match status" value="1"/>
</dbReference>
<dbReference type="InterPro" id="IPR013749">
    <property type="entry name" value="PM/HMP-P_kinase-1"/>
</dbReference>
<gene>
    <name evidence="8" type="primary">thiD</name>
    <name evidence="8" type="ORF">CQW49_13110</name>
</gene>
<evidence type="ECO:0000256" key="4">
    <source>
        <dbReference type="ARBA" id="ARBA00022741"/>
    </source>
</evidence>
<organism evidence="8 9">
    <name type="scientific">Methylosinus trichosporium (strain ATCC 35070 / NCIMB 11131 / UNIQEM 75 / OB3b)</name>
    <dbReference type="NCBI Taxonomy" id="595536"/>
    <lineage>
        <taxon>Bacteria</taxon>
        <taxon>Pseudomonadati</taxon>
        <taxon>Pseudomonadota</taxon>
        <taxon>Alphaproteobacteria</taxon>
        <taxon>Hyphomicrobiales</taxon>
        <taxon>Methylocystaceae</taxon>
        <taxon>Methylosinus</taxon>
    </lineage>
</organism>
<reference evidence="9" key="1">
    <citation type="submission" date="2017-10" db="EMBL/GenBank/DDBJ databases">
        <title>Completed PacBio SMRT sequence of Methylosinus trichosporium OB3b reveals presence of a third large plasmid.</title>
        <authorList>
            <person name="Charles T.C."/>
            <person name="Lynch M.D.J."/>
            <person name="Heil J.R."/>
            <person name="Cheng J."/>
        </authorList>
    </citation>
    <scope>NUCLEOTIDE SEQUENCE [LARGE SCALE GENOMIC DNA]</scope>
    <source>
        <strain evidence="9">OB3b</strain>
    </source>
</reference>
<evidence type="ECO:0000256" key="6">
    <source>
        <dbReference type="ARBA" id="ARBA00022840"/>
    </source>
</evidence>
<dbReference type="InterPro" id="IPR004399">
    <property type="entry name" value="HMP/HMP-P_kinase_dom"/>
</dbReference>
<dbReference type="UniPathway" id="UPA00060">
    <property type="reaction ID" value="UER00138"/>
</dbReference>
<keyword evidence="4" id="KW-0547">Nucleotide-binding</keyword>
<evidence type="ECO:0000259" key="7">
    <source>
        <dbReference type="Pfam" id="PF08543"/>
    </source>
</evidence>
<keyword evidence="5 8" id="KW-0418">Kinase</keyword>
<dbReference type="GO" id="GO:0009228">
    <property type="term" value="P:thiamine biosynthetic process"/>
    <property type="evidence" value="ECO:0007669"/>
    <property type="project" value="InterPro"/>
</dbReference>
<dbReference type="GO" id="GO:0008902">
    <property type="term" value="F:hydroxymethylpyrimidine kinase activity"/>
    <property type="evidence" value="ECO:0007669"/>
    <property type="project" value="UniProtKB-EC"/>
</dbReference>
<evidence type="ECO:0000256" key="2">
    <source>
        <dbReference type="ARBA" id="ARBA00012135"/>
    </source>
</evidence>
<comment type="pathway">
    <text evidence="1">Cofactor biosynthesis; thiamine diphosphate biosynthesis.</text>
</comment>
<keyword evidence="9" id="KW-1185">Reference proteome</keyword>
<evidence type="ECO:0000256" key="1">
    <source>
        <dbReference type="ARBA" id="ARBA00004948"/>
    </source>
</evidence>
<dbReference type="EMBL" id="CP023737">
    <property type="protein sequence ID" value="ATQ68719.1"/>
    <property type="molecule type" value="Genomic_DNA"/>
</dbReference>
<evidence type="ECO:0000256" key="3">
    <source>
        <dbReference type="ARBA" id="ARBA00022679"/>
    </source>
</evidence>
<dbReference type="RefSeq" id="WP_003609097.1">
    <property type="nucleotide sequence ID" value="NZ_ADVE02000001.1"/>
</dbReference>
<evidence type="ECO:0000256" key="5">
    <source>
        <dbReference type="ARBA" id="ARBA00022777"/>
    </source>
</evidence>
<sequence length="268" mass="26739">MAPPIPKVLSIAGSDPSGGAGVQADIKTISALRCYAMAAVTSLTAQNTRGVGLVHALAPAVVTAQIDAIFADIAVDAVKIGMVAEPDIAAAVADALTRGGASVIVLDPVLVSTHGDALGGPGLVAAARSQLLPLARLVTPNLGEAAALLGGEAARDPRQMAEQARALVGLGAQAALVKGGHLEGEPVDILFDGAHIHEFHGRRVATRNTHGTGCALSAAIAARLAYGDALAEAVAAAKAWLEDALAAADDLALGGGAGPPHHFFAVWR</sequence>
<dbReference type="SUPFAM" id="SSF53613">
    <property type="entry name" value="Ribokinase-like"/>
    <property type="match status" value="1"/>
</dbReference>
<evidence type="ECO:0000313" key="8">
    <source>
        <dbReference type="EMBL" id="ATQ68719.1"/>
    </source>
</evidence>
<evidence type="ECO:0000313" key="9">
    <source>
        <dbReference type="Proteomes" id="UP000230709"/>
    </source>
</evidence>
<protein>
    <recommendedName>
        <fullName evidence="2">hydroxymethylpyrimidine kinase</fullName>
        <ecNumber evidence="2">2.7.1.49</ecNumber>
    </recommendedName>
</protein>
<dbReference type="PANTHER" id="PTHR20858:SF17">
    <property type="entry name" value="HYDROXYMETHYLPYRIMIDINE_PHOSPHOMETHYLPYRIMIDINE KINASE THI20-RELATED"/>
    <property type="match status" value="1"/>
</dbReference>
<dbReference type="GO" id="GO:0009229">
    <property type="term" value="P:thiamine diphosphate biosynthetic process"/>
    <property type="evidence" value="ECO:0007669"/>
    <property type="project" value="UniProtKB-UniPathway"/>
</dbReference>
<name>A0A2D2D1H5_METT3</name>
<dbReference type="EC" id="2.7.1.49" evidence="2"/>
<dbReference type="AlphaFoldDB" id="A0A2D2D1H5"/>
<dbReference type="STRING" id="595536.GCA_000178815_02543"/>
<keyword evidence="3" id="KW-0808">Transferase</keyword>
<dbReference type="Gene3D" id="3.40.1190.20">
    <property type="match status" value="1"/>
</dbReference>
<dbReference type="KEGG" id="mtw:CQW49_13110"/>